<dbReference type="SUPFAM" id="SSF141523">
    <property type="entry name" value="L,D-transpeptidase catalytic domain-like"/>
    <property type="match status" value="1"/>
</dbReference>
<evidence type="ECO:0000313" key="10">
    <source>
        <dbReference type="Proteomes" id="UP000006055"/>
    </source>
</evidence>
<dbReference type="PANTHER" id="PTHR36699">
    <property type="entry name" value="LD-TRANSPEPTIDASE"/>
    <property type="match status" value="1"/>
</dbReference>
<dbReference type="STRING" id="706587.Desti_2089"/>
<evidence type="ECO:0000259" key="8">
    <source>
        <dbReference type="PROSITE" id="PS52029"/>
    </source>
</evidence>
<evidence type="ECO:0000256" key="5">
    <source>
        <dbReference type="ARBA" id="ARBA00022984"/>
    </source>
</evidence>
<dbReference type="Proteomes" id="UP000006055">
    <property type="component" value="Chromosome"/>
</dbReference>
<dbReference type="GO" id="GO:0071555">
    <property type="term" value="P:cell wall organization"/>
    <property type="evidence" value="ECO:0007669"/>
    <property type="project" value="UniProtKB-UniRule"/>
</dbReference>
<gene>
    <name evidence="9" type="ordered locus">Desti_2089</name>
</gene>
<evidence type="ECO:0000256" key="6">
    <source>
        <dbReference type="ARBA" id="ARBA00023316"/>
    </source>
</evidence>
<dbReference type="PROSITE" id="PS52029">
    <property type="entry name" value="LD_TPASE"/>
    <property type="match status" value="1"/>
</dbReference>
<keyword evidence="10" id="KW-1185">Reference proteome</keyword>
<dbReference type="HOGENOM" id="CLU_1459108_0_0_7"/>
<dbReference type="GO" id="GO:0008360">
    <property type="term" value="P:regulation of cell shape"/>
    <property type="evidence" value="ECO:0007669"/>
    <property type="project" value="UniProtKB-UniRule"/>
</dbReference>
<keyword evidence="4 7" id="KW-0133">Cell shape</keyword>
<dbReference type="PANTHER" id="PTHR36699:SF1">
    <property type="entry name" value="L,D-TRANSPEPTIDASE YAFK-RELATED"/>
    <property type="match status" value="1"/>
</dbReference>
<dbReference type="UniPathway" id="UPA00219"/>
<evidence type="ECO:0000313" key="9">
    <source>
        <dbReference type="EMBL" id="AFM24788.1"/>
    </source>
</evidence>
<dbReference type="EMBL" id="CP003360">
    <property type="protein sequence ID" value="AFM24788.1"/>
    <property type="molecule type" value="Genomic_DNA"/>
</dbReference>
<dbReference type="AlphaFoldDB" id="I4C5E7"/>
<keyword evidence="6 7" id="KW-0961">Cell wall biogenesis/degradation</keyword>
<dbReference type="GO" id="GO:0009252">
    <property type="term" value="P:peptidoglycan biosynthetic process"/>
    <property type="evidence" value="ECO:0007669"/>
    <property type="project" value="UniProtKB-UniPathway"/>
</dbReference>
<evidence type="ECO:0000256" key="1">
    <source>
        <dbReference type="ARBA" id="ARBA00004752"/>
    </source>
</evidence>
<keyword evidence="3" id="KW-0808">Transferase</keyword>
<dbReference type="InterPro" id="IPR038063">
    <property type="entry name" value="Transpep_catalytic_dom"/>
</dbReference>
<evidence type="ECO:0000256" key="2">
    <source>
        <dbReference type="ARBA" id="ARBA00005992"/>
    </source>
</evidence>
<evidence type="ECO:0000256" key="4">
    <source>
        <dbReference type="ARBA" id="ARBA00022960"/>
    </source>
</evidence>
<reference evidence="10" key="1">
    <citation type="submission" date="2012-06" db="EMBL/GenBank/DDBJ databases">
        <title>Complete sequence of chromosome of Desulfomonile tiedjei DSM 6799.</title>
        <authorList>
            <person name="Lucas S."/>
            <person name="Copeland A."/>
            <person name="Lapidus A."/>
            <person name="Glavina del Rio T."/>
            <person name="Dalin E."/>
            <person name="Tice H."/>
            <person name="Bruce D."/>
            <person name="Goodwin L."/>
            <person name="Pitluck S."/>
            <person name="Peters L."/>
            <person name="Ovchinnikova G."/>
            <person name="Zeytun A."/>
            <person name="Lu M."/>
            <person name="Kyrpides N."/>
            <person name="Mavromatis K."/>
            <person name="Ivanova N."/>
            <person name="Brettin T."/>
            <person name="Detter J.C."/>
            <person name="Han C."/>
            <person name="Larimer F."/>
            <person name="Land M."/>
            <person name="Hauser L."/>
            <person name="Markowitz V."/>
            <person name="Cheng J.-F."/>
            <person name="Hugenholtz P."/>
            <person name="Woyke T."/>
            <person name="Wu D."/>
            <person name="Spring S."/>
            <person name="Schroeder M."/>
            <person name="Brambilla E."/>
            <person name="Klenk H.-P."/>
            <person name="Eisen J.A."/>
        </authorList>
    </citation>
    <scope>NUCLEOTIDE SEQUENCE [LARGE SCALE GENOMIC DNA]</scope>
    <source>
        <strain evidence="10">ATCC 49306 / DSM 6799 / DCB-1</strain>
    </source>
</reference>
<dbReference type="CDD" id="cd16913">
    <property type="entry name" value="YkuD_like"/>
    <property type="match status" value="1"/>
</dbReference>
<dbReference type="Pfam" id="PF03734">
    <property type="entry name" value="YkuD"/>
    <property type="match status" value="1"/>
</dbReference>
<dbReference type="InterPro" id="IPR005490">
    <property type="entry name" value="LD_TPept_cat_dom"/>
</dbReference>
<evidence type="ECO:0000256" key="3">
    <source>
        <dbReference type="ARBA" id="ARBA00022679"/>
    </source>
</evidence>
<name>I4C5E7_DESTA</name>
<feature type="active site" description="Nucleophile" evidence="7">
    <location>
        <position position="160"/>
    </location>
</feature>
<dbReference type="Gene3D" id="2.40.440.10">
    <property type="entry name" value="L,D-transpeptidase catalytic domain-like"/>
    <property type="match status" value="1"/>
</dbReference>
<dbReference type="eggNOG" id="COG1376">
    <property type="taxonomic scope" value="Bacteria"/>
</dbReference>
<dbReference type="GO" id="GO:0016740">
    <property type="term" value="F:transferase activity"/>
    <property type="evidence" value="ECO:0007669"/>
    <property type="project" value="UniProtKB-KW"/>
</dbReference>
<feature type="active site" description="Proton donor/acceptor" evidence="7">
    <location>
        <position position="144"/>
    </location>
</feature>
<keyword evidence="5 7" id="KW-0573">Peptidoglycan synthesis</keyword>
<sequence length="185" mass="20777">MCSWQAGSAFSQTETNGSRDEFRIVIHCGINVLQLWRKNEAIREYPIETGKGGLGKQRGGDHCTPVGDYEISWMASRNSTKGYRIVENRSWCKGNKFIYADSGPSLEKLWAESYGGDEATVISINYPSVKDRLRGFTGDCIHIHADKKLKDGMLTKSYGCIHMFPKDAMELYEMVEVGTPVKILP</sequence>
<accession>I4C5E7</accession>
<dbReference type="KEGG" id="dti:Desti_2089"/>
<comment type="pathway">
    <text evidence="1 7">Cell wall biogenesis; peptidoglycan biosynthesis.</text>
</comment>
<evidence type="ECO:0000256" key="7">
    <source>
        <dbReference type="PROSITE-ProRule" id="PRU01373"/>
    </source>
</evidence>
<comment type="similarity">
    <text evidence="2">Belongs to the YkuD family.</text>
</comment>
<dbReference type="GO" id="GO:0004180">
    <property type="term" value="F:carboxypeptidase activity"/>
    <property type="evidence" value="ECO:0007669"/>
    <property type="project" value="UniProtKB-ARBA"/>
</dbReference>
<protein>
    <recommendedName>
        <fullName evidence="8">L,D-TPase catalytic domain-containing protein</fullName>
    </recommendedName>
</protein>
<feature type="domain" description="L,D-TPase catalytic" evidence="8">
    <location>
        <begin position="22"/>
        <end position="184"/>
    </location>
</feature>
<proteinExistence type="inferred from homology"/>
<organism evidence="9 10">
    <name type="scientific">Desulfomonile tiedjei (strain ATCC 49306 / DSM 6799 / DCB-1)</name>
    <dbReference type="NCBI Taxonomy" id="706587"/>
    <lineage>
        <taxon>Bacteria</taxon>
        <taxon>Pseudomonadati</taxon>
        <taxon>Thermodesulfobacteriota</taxon>
        <taxon>Desulfomonilia</taxon>
        <taxon>Desulfomonilales</taxon>
        <taxon>Desulfomonilaceae</taxon>
        <taxon>Desulfomonile</taxon>
    </lineage>
</organism>